<feature type="compositionally biased region" description="Basic and acidic residues" evidence="1">
    <location>
        <begin position="154"/>
        <end position="169"/>
    </location>
</feature>
<dbReference type="Pfam" id="PF03732">
    <property type="entry name" value="Retrotrans_gag"/>
    <property type="match status" value="1"/>
</dbReference>
<sequence>MAPPKKDAATKGTQQPTPQQEEESEETSTLSTLASQIQLPVTQVGNIGKEIGDIKISKAEFAQKQDTLAERQERMGAQMTDLKGEHGTLASNFATFQEQMQNVQDEVRSTVRQPHPPPPPPFRPLRPNSPPVELSTEDERSEPPSPPRRIRPRRRDDEPEKGKLKHDLPKFFGTSEPDKYLEWEMNVDKVFNMHYYAEDYKVNAAISQFRLNANTWWLDVNRRRRRDGDPEIVTWLQLKRLMRQNFVRKSYQKQLRNELQDLRQGSRTVWDFYWELVSLRTKLQLDESDESMEARFIRGLNRNLRDSVELHALKVQSLEELVEYADTLEKQTKTRESRAVPTSSRPYSGSTSTKPSPQSSQMRPAPTRTPFQPRRPPITSTGFPPKPVAKAPPPKRMKNYLLTWSLRLKKKMRR</sequence>
<gene>
    <name evidence="3" type="ORF">OLC1_LOCUS16720</name>
</gene>
<dbReference type="InterPro" id="IPR005162">
    <property type="entry name" value="Retrotrans_gag_dom"/>
</dbReference>
<dbReference type="AlphaFoldDB" id="A0AAV1DPN0"/>
<feature type="compositionally biased region" description="Pro residues" evidence="1">
    <location>
        <begin position="114"/>
        <end position="130"/>
    </location>
</feature>
<dbReference type="EMBL" id="OX459123">
    <property type="protein sequence ID" value="CAI9108678.1"/>
    <property type="molecule type" value="Genomic_DNA"/>
</dbReference>
<evidence type="ECO:0000313" key="4">
    <source>
        <dbReference type="Proteomes" id="UP001161247"/>
    </source>
</evidence>
<organism evidence="3 4">
    <name type="scientific">Oldenlandia corymbosa var. corymbosa</name>
    <dbReference type="NCBI Taxonomy" id="529605"/>
    <lineage>
        <taxon>Eukaryota</taxon>
        <taxon>Viridiplantae</taxon>
        <taxon>Streptophyta</taxon>
        <taxon>Embryophyta</taxon>
        <taxon>Tracheophyta</taxon>
        <taxon>Spermatophyta</taxon>
        <taxon>Magnoliopsida</taxon>
        <taxon>eudicotyledons</taxon>
        <taxon>Gunneridae</taxon>
        <taxon>Pentapetalae</taxon>
        <taxon>asterids</taxon>
        <taxon>lamiids</taxon>
        <taxon>Gentianales</taxon>
        <taxon>Rubiaceae</taxon>
        <taxon>Rubioideae</taxon>
        <taxon>Spermacoceae</taxon>
        <taxon>Hedyotis-Oldenlandia complex</taxon>
        <taxon>Oldenlandia</taxon>
    </lineage>
</organism>
<dbReference type="PANTHER" id="PTHR35046:SF26">
    <property type="entry name" value="RNA-DIRECTED DNA POLYMERASE"/>
    <property type="match status" value="1"/>
</dbReference>
<feature type="compositionally biased region" description="Basic and acidic residues" evidence="1">
    <location>
        <begin position="329"/>
        <end position="338"/>
    </location>
</feature>
<feature type="domain" description="Retrotransposon gag" evidence="2">
    <location>
        <begin position="205"/>
        <end position="302"/>
    </location>
</feature>
<feature type="compositionally biased region" description="Basic and acidic residues" evidence="1">
    <location>
        <begin position="65"/>
        <end position="74"/>
    </location>
</feature>
<feature type="region of interest" description="Disordered" evidence="1">
    <location>
        <begin position="1"/>
        <end position="34"/>
    </location>
</feature>
<evidence type="ECO:0000313" key="3">
    <source>
        <dbReference type="EMBL" id="CAI9108678.1"/>
    </source>
</evidence>
<evidence type="ECO:0000259" key="2">
    <source>
        <dbReference type="Pfam" id="PF03732"/>
    </source>
</evidence>
<protein>
    <submittedName>
        <fullName evidence="3">OLC1v1008344C1</fullName>
    </submittedName>
</protein>
<proteinExistence type="predicted"/>
<dbReference type="Proteomes" id="UP001161247">
    <property type="component" value="Chromosome 6"/>
</dbReference>
<feature type="region of interest" description="Disordered" evidence="1">
    <location>
        <begin position="65"/>
        <end position="170"/>
    </location>
</feature>
<reference evidence="3" key="1">
    <citation type="submission" date="2023-03" db="EMBL/GenBank/DDBJ databases">
        <authorList>
            <person name="Julca I."/>
        </authorList>
    </citation>
    <scope>NUCLEOTIDE SEQUENCE</scope>
</reference>
<feature type="compositionally biased region" description="Low complexity" evidence="1">
    <location>
        <begin position="348"/>
        <end position="372"/>
    </location>
</feature>
<accession>A0AAV1DPN0</accession>
<feature type="compositionally biased region" description="Polar residues" evidence="1">
    <location>
        <begin position="89"/>
        <end position="104"/>
    </location>
</feature>
<evidence type="ECO:0000256" key="1">
    <source>
        <dbReference type="SAM" id="MobiDB-lite"/>
    </source>
</evidence>
<keyword evidence="4" id="KW-1185">Reference proteome</keyword>
<name>A0AAV1DPN0_OLDCO</name>
<feature type="region of interest" description="Disordered" evidence="1">
    <location>
        <begin position="329"/>
        <end position="398"/>
    </location>
</feature>
<dbReference type="PANTHER" id="PTHR35046">
    <property type="entry name" value="ZINC KNUCKLE (CCHC-TYPE) FAMILY PROTEIN"/>
    <property type="match status" value="1"/>
</dbReference>